<organism evidence="4 5">
    <name type="scientific">Blautia ammoniilytica</name>
    <dbReference type="NCBI Taxonomy" id="2981782"/>
    <lineage>
        <taxon>Bacteria</taxon>
        <taxon>Bacillati</taxon>
        <taxon>Bacillota</taxon>
        <taxon>Clostridia</taxon>
        <taxon>Lachnospirales</taxon>
        <taxon>Lachnospiraceae</taxon>
        <taxon>Blautia</taxon>
    </lineage>
</organism>
<dbReference type="SUPFAM" id="SSF52540">
    <property type="entry name" value="P-loop containing nucleoside triphosphate hydrolases"/>
    <property type="match status" value="1"/>
</dbReference>
<gene>
    <name evidence="4" type="ORF">OCV61_13280</name>
</gene>
<dbReference type="InterPro" id="IPR019195">
    <property type="entry name" value="ABC_ATPase_put"/>
</dbReference>
<feature type="domain" description="MRB1590-like C-terminal" evidence="3">
    <location>
        <begin position="476"/>
        <end position="572"/>
    </location>
</feature>
<dbReference type="InterPro" id="IPR046834">
    <property type="entry name" value="ABC_ATPase_C"/>
</dbReference>
<dbReference type="EMBL" id="JAOQJL010000029">
    <property type="protein sequence ID" value="MCU6766371.1"/>
    <property type="molecule type" value="Genomic_DNA"/>
</dbReference>
<dbReference type="Proteomes" id="UP001652409">
    <property type="component" value="Unassembled WGS sequence"/>
</dbReference>
<evidence type="ECO:0000313" key="4">
    <source>
        <dbReference type="EMBL" id="MCU6766371.1"/>
    </source>
</evidence>
<dbReference type="InterPro" id="IPR046833">
    <property type="entry name" value="ABC_N"/>
</dbReference>
<comment type="caution">
    <text evidence="4">The sequence shown here is derived from an EMBL/GenBank/DDBJ whole genome shotgun (WGS) entry which is preliminary data.</text>
</comment>
<dbReference type="PANTHER" id="PTHR38149">
    <property type="entry name" value="ATPASE"/>
    <property type="match status" value="1"/>
</dbReference>
<dbReference type="Pfam" id="PF09818">
    <property type="entry name" value="ABC_ATPase"/>
    <property type="match status" value="1"/>
</dbReference>
<accession>A0ABT2TVV2</accession>
<dbReference type="RefSeq" id="WP_158422195.1">
    <property type="nucleotide sequence ID" value="NZ_JAOQJL010000029.1"/>
</dbReference>
<dbReference type="InterPro" id="IPR027417">
    <property type="entry name" value="P-loop_NTPase"/>
</dbReference>
<feature type="domain" description="ATPase of the ABC class C-terminal" evidence="1">
    <location>
        <begin position="170"/>
        <end position="435"/>
    </location>
</feature>
<dbReference type="Pfam" id="PF20446">
    <property type="entry name" value="ABC_N"/>
    <property type="match status" value="1"/>
</dbReference>
<proteinExistence type="predicted"/>
<name>A0ABT2TVV2_9FIRM</name>
<dbReference type="Pfam" id="PF21117">
    <property type="entry name" value="MRB1590_C"/>
    <property type="match status" value="1"/>
</dbReference>
<evidence type="ECO:0000259" key="1">
    <source>
        <dbReference type="Pfam" id="PF09818"/>
    </source>
</evidence>
<feature type="domain" description="ATPase of the ABC class N-terminal" evidence="2">
    <location>
        <begin position="5"/>
        <end position="165"/>
    </location>
</feature>
<protein>
    <submittedName>
        <fullName evidence="4">ABC-ATPase domain-containing protein</fullName>
    </submittedName>
</protein>
<evidence type="ECO:0000259" key="2">
    <source>
        <dbReference type="Pfam" id="PF20446"/>
    </source>
</evidence>
<reference evidence="4 5" key="1">
    <citation type="journal article" date="2021" name="ISME Commun">
        <title>Automated analysis of genomic sequences facilitates high-throughput and comprehensive description of bacteria.</title>
        <authorList>
            <person name="Hitch T.C.A."/>
        </authorList>
    </citation>
    <scope>NUCLEOTIDE SEQUENCE [LARGE SCALE GENOMIC DNA]</scope>
    <source>
        <strain evidence="4 5">Sanger_23</strain>
    </source>
</reference>
<evidence type="ECO:0000313" key="5">
    <source>
        <dbReference type="Proteomes" id="UP001652409"/>
    </source>
</evidence>
<sequence>MQSAAQLQELLRSINRKSYPAYKSTKGTYQFKNYILSIDHVQGDPFASPSHVSIRIRHTDSRIPAEYYQDTLTKITLADFLTRQFERQVSQYTFRAKGSGKSGLILVTHCGQEVLSRTACQITDQEIVVRFFIGFPANGRTINSAELEKILFEFLPVCVQKSFFYRNLNSKELEKHIHTTQDQEYIRQQLPVRHLCAFVADNAILPRESGISSKPMKNCVPFASPESLRITMELPHHGTITGMGIPLGITLIVGGGYHGKSTLLNALELGVYNHIPGDGREYVITDISAQKLRSEDGRFIKDVDISMFINDLPNKKDTHNFCTEDASGSTSQAAAIVEGIQSGSRLFLLDEDTSATNFMVRDAFMQKVILREKEPITPFLERAVDLYTKAGISTILVAGSSGAFFHIADTVIQMDNYIPVDITAKVKKLCRDFPLPASDTPAFVLPKNHRIMTKAPTAKTHKDYYGNTRNQPERLKVKNHGCDGFSLGKQEIDLRYIEQLIDSEQTASLGLLLKYAAEHLIDGKRTIDEIIAFLASHLKKEGLAFFFDGYTSCGYAIPRIQEIYSCFNRCRRP</sequence>
<keyword evidence="5" id="KW-1185">Reference proteome</keyword>
<dbReference type="PANTHER" id="PTHR38149:SF1">
    <property type="entry name" value="ATPASE"/>
    <property type="match status" value="1"/>
</dbReference>
<evidence type="ECO:0000259" key="3">
    <source>
        <dbReference type="Pfam" id="PF21117"/>
    </source>
</evidence>
<dbReference type="InterPro" id="IPR049069">
    <property type="entry name" value="MRB1590-like_C"/>
</dbReference>